<dbReference type="InterPro" id="IPR053197">
    <property type="entry name" value="F-box_SCFL_complex_component"/>
</dbReference>
<evidence type="ECO:0000313" key="1">
    <source>
        <dbReference type="EnsemblPlants" id="KQL15943"/>
    </source>
</evidence>
<keyword evidence="2" id="KW-1185">Reference proteome</keyword>
<reference evidence="1" key="2">
    <citation type="submission" date="2018-08" db="UniProtKB">
        <authorList>
            <consortium name="EnsemblPlants"/>
        </authorList>
    </citation>
    <scope>IDENTIFICATION</scope>
    <source>
        <strain evidence="1">Yugu1</strain>
    </source>
</reference>
<name>K3ZF11_SETIT</name>
<dbReference type="AlphaFoldDB" id="K3ZF11"/>
<dbReference type="Gene3D" id="3.80.10.10">
    <property type="entry name" value="Ribonuclease Inhibitor"/>
    <property type="match status" value="1"/>
</dbReference>
<accession>K3ZF11</accession>
<proteinExistence type="predicted"/>
<dbReference type="InterPro" id="IPR032675">
    <property type="entry name" value="LRR_dom_sf"/>
</dbReference>
<dbReference type="Proteomes" id="UP000004995">
    <property type="component" value="Unassembled WGS sequence"/>
</dbReference>
<evidence type="ECO:0008006" key="3">
    <source>
        <dbReference type="Google" id="ProtNLM"/>
    </source>
</evidence>
<dbReference type="PANTHER" id="PTHR34223:SF22">
    <property type="entry name" value="OS11G0208300 PROTEIN"/>
    <property type="match status" value="1"/>
</dbReference>
<dbReference type="SUPFAM" id="SSF52047">
    <property type="entry name" value="RNI-like"/>
    <property type="match status" value="1"/>
</dbReference>
<dbReference type="InterPro" id="IPR036047">
    <property type="entry name" value="F-box-like_dom_sf"/>
</dbReference>
<dbReference type="EMBL" id="AGNK02001807">
    <property type="status" value="NOT_ANNOTATED_CDS"/>
    <property type="molecule type" value="Genomic_DNA"/>
</dbReference>
<dbReference type="Gramene" id="KQL15943">
    <property type="protein sequence ID" value="KQL15943"/>
    <property type="gene ID" value="SETIT_025160mg"/>
</dbReference>
<dbReference type="OMA" id="YMYEDDY"/>
<evidence type="ECO:0000313" key="2">
    <source>
        <dbReference type="Proteomes" id="UP000004995"/>
    </source>
</evidence>
<dbReference type="SUPFAM" id="SSF81383">
    <property type="entry name" value="F-box domain"/>
    <property type="match status" value="1"/>
</dbReference>
<organism evidence="1 2">
    <name type="scientific">Setaria italica</name>
    <name type="common">Foxtail millet</name>
    <name type="synonym">Panicum italicum</name>
    <dbReference type="NCBI Taxonomy" id="4555"/>
    <lineage>
        <taxon>Eukaryota</taxon>
        <taxon>Viridiplantae</taxon>
        <taxon>Streptophyta</taxon>
        <taxon>Embryophyta</taxon>
        <taxon>Tracheophyta</taxon>
        <taxon>Spermatophyta</taxon>
        <taxon>Magnoliopsida</taxon>
        <taxon>Liliopsida</taxon>
        <taxon>Poales</taxon>
        <taxon>Poaceae</taxon>
        <taxon>PACMAD clade</taxon>
        <taxon>Panicoideae</taxon>
        <taxon>Panicodae</taxon>
        <taxon>Paniceae</taxon>
        <taxon>Cenchrinae</taxon>
        <taxon>Setaria</taxon>
    </lineage>
</organism>
<dbReference type="HOGENOM" id="CLU_003068_1_0_1"/>
<dbReference type="PANTHER" id="PTHR34223">
    <property type="entry name" value="OS11G0201299 PROTEIN"/>
    <property type="match status" value="1"/>
</dbReference>
<reference evidence="2" key="1">
    <citation type="journal article" date="2012" name="Nat. Biotechnol.">
        <title>Reference genome sequence of the model plant Setaria.</title>
        <authorList>
            <person name="Bennetzen J.L."/>
            <person name="Schmutz J."/>
            <person name="Wang H."/>
            <person name="Percifield R."/>
            <person name="Hawkins J."/>
            <person name="Pontaroli A.C."/>
            <person name="Estep M."/>
            <person name="Feng L."/>
            <person name="Vaughn J.N."/>
            <person name="Grimwood J."/>
            <person name="Jenkins J."/>
            <person name="Barry K."/>
            <person name="Lindquist E."/>
            <person name="Hellsten U."/>
            <person name="Deshpande S."/>
            <person name="Wang X."/>
            <person name="Wu X."/>
            <person name="Mitros T."/>
            <person name="Triplett J."/>
            <person name="Yang X."/>
            <person name="Ye C.Y."/>
            <person name="Mauro-Herrera M."/>
            <person name="Wang L."/>
            <person name="Li P."/>
            <person name="Sharma M."/>
            <person name="Sharma R."/>
            <person name="Ronald P.C."/>
            <person name="Panaud O."/>
            <person name="Kellogg E.A."/>
            <person name="Brutnell T.P."/>
            <person name="Doust A.N."/>
            <person name="Tuskan G.A."/>
            <person name="Rokhsar D."/>
            <person name="Devos K.M."/>
        </authorList>
    </citation>
    <scope>NUCLEOTIDE SEQUENCE [LARGE SCALE GENOMIC DNA]</scope>
    <source>
        <strain evidence="2">cv. Yugu1</strain>
    </source>
</reference>
<dbReference type="eggNOG" id="ENOG502RYTW">
    <property type="taxonomic scope" value="Eukaryota"/>
</dbReference>
<protein>
    <recommendedName>
        <fullName evidence="3">F-box domain-containing protein</fullName>
    </recommendedName>
</protein>
<dbReference type="InParanoid" id="K3ZF11"/>
<dbReference type="EnsemblPlants" id="KQL15943">
    <property type="protein sequence ID" value="KQL15943"/>
    <property type="gene ID" value="SETIT_025160mg"/>
</dbReference>
<sequence length="351" mass="39450">MASGADRISALPDELLHHVMSFLPMHEVVYVAARPYVDNLLLLQHPGTRLDSFNLNECDFSFKPFLPTYDVDVNTGFQIALLCQARVISLHTSLGIYVENWDLPLELPNVTLKRSTLDFSGCPTLVNLKMKECDINGNVPSPFLKHLSITSCYFVTRSFRARIYMPGLISLVLSECTHRTPLLENMPLLVLVIVRVKDCENKCSKSTYGDCGDHTCLSQVTELELSVDSTVFIVNRDLKLCPTFCKLKTLFLSAWCPGVAADRNVLTCFLQHSPIMEKLVLQLPKVPKDRVGTESSYKRSEHSFICSHLKIVDLKCEEVDGRVQETLEILSTYGIPLEHVNIQQTDMVSGP</sequence>